<feature type="transmembrane region" description="Helical" evidence="1">
    <location>
        <begin position="92"/>
        <end position="112"/>
    </location>
</feature>
<gene>
    <name evidence="2" type="ORF">Fcan01_16892</name>
</gene>
<evidence type="ECO:0000256" key="1">
    <source>
        <dbReference type="SAM" id="Phobius"/>
    </source>
</evidence>
<proteinExistence type="predicted"/>
<keyword evidence="1" id="KW-0812">Transmembrane</keyword>
<dbReference type="Proteomes" id="UP000198287">
    <property type="component" value="Unassembled WGS sequence"/>
</dbReference>
<evidence type="ECO:0000313" key="2">
    <source>
        <dbReference type="EMBL" id="OXA47738.1"/>
    </source>
</evidence>
<feature type="transmembrane region" description="Helical" evidence="1">
    <location>
        <begin position="56"/>
        <end position="77"/>
    </location>
</feature>
<name>A0A226DRU8_FOLCA</name>
<keyword evidence="1" id="KW-1133">Transmembrane helix</keyword>
<protein>
    <submittedName>
        <fullName evidence="2">Uncharacterized protein</fullName>
    </submittedName>
</protein>
<keyword evidence="1" id="KW-0472">Membrane</keyword>
<accession>A0A226DRU8</accession>
<organism evidence="2 3">
    <name type="scientific">Folsomia candida</name>
    <name type="common">Springtail</name>
    <dbReference type="NCBI Taxonomy" id="158441"/>
    <lineage>
        <taxon>Eukaryota</taxon>
        <taxon>Metazoa</taxon>
        <taxon>Ecdysozoa</taxon>
        <taxon>Arthropoda</taxon>
        <taxon>Hexapoda</taxon>
        <taxon>Collembola</taxon>
        <taxon>Entomobryomorpha</taxon>
        <taxon>Isotomoidea</taxon>
        <taxon>Isotomidae</taxon>
        <taxon>Proisotominae</taxon>
        <taxon>Folsomia</taxon>
    </lineage>
</organism>
<evidence type="ECO:0000313" key="3">
    <source>
        <dbReference type="Proteomes" id="UP000198287"/>
    </source>
</evidence>
<dbReference type="EMBL" id="LNIX01000012">
    <property type="protein sequence ID" value="OXA47738.1"/>
    <property type="molecule type" value="Genomic_DNA"/>
</dbReference>
<comment type="caution">
    <text evidence="2">The sequence shown here is derived from an EMBL/GenBank/DDBJ whole genome shotgun (WGS) entry which is preliminary data.</text>
</comment>
<sequence>MKDKLKTGRISLIQLLFVTYYPFCYKPCVEIVTDKKSGFVFVRKTKYKFEKVFSRVPILCLLATGFFCGVALTIVVIESKCFTEIVLNPKVWTWSVGLLSALCGTIGYKVWIADGMDVTIKMANEMITIEQKLQDEGFGTYMDTNLTLNNPGTVCRTGSKF</sequence>
<dbReference type="AlphaFoldDB" id="A0A226DRU8"/>
<keyword evidence="3" id="KW-1185">Reference proteome</keyword>
<reference evidence="2 3" key="1">
    <citation type="submission" date="2015-12" db="EMBL/GenBank/DDBJ databases">
        <title>The genome of Folsomia candida.</title>
        <authorList>
            <person name="Faddeeva A."/>
            <person name="Derks M.F."/>
            <person name="Anvar Y."/>
            <person name="Smit S."/>
            <person name="Van Straalen N."/>
            <person name="Roelofs D."/>
        </authorList>
    </citation>
    <scope>NUCLEOTIDE SEQUENCE [LARGE SCALE GENOMIC DNA]</scope>
    <source>
        <strain evidence="2 3">VU population</strain>
        <tissue evidence="2">Whole body</tissue>
    </source>
</reference>